<dbReference type="RefSeq" id="WP_318596171.1">
    <property type="nucleotide sequence ID" value="NZ_JAWSTH010000010.1"/>
</dbReference>
<dbReference type="PANTHER" id="PTHR36449:SF1">
    <property type="entry name" value="ACETYLTRANSFERASE"/>
    <property type="match status" value="1"/>
</dbReference>
<keyword evidence="1" id="KW-1277">Toxin-antitoxin system</keyword>
<dbReference type="EMBL" id="JAWSTH010000010">
    <property type="protein sequence ID" value="MDW5593912.1"/>
    <property type="molecule type" value="Genomic_DNA"/>
</dbReference>
<keyword evidence="2" id="KW-0808">Transferase</keyword>
<name>A0ABU4HKS2_9ACTN</name>
<dbReference type="InterPro" id="IPR016181">
    <property type="entry name" value="Acyl_CoA_acyltransferase"/>
</dbReference>
<keyword evidence="3" id="KW-0012">Acyltransferase</keyword>
<dbReference type="Proteomes" id="UP001284601">
    <property type="component" value="Unassembled WGS sequence"/>
</dbReference>
<evidence type="ECO:0000256" key="1">
    <source>
        <dbReference type="ARBA" id="ARBA00022649"/>
    </source>
</evidence>
<proteinExistence type="predicted"/>
<reference evidence="5" key="1">
    <citation type="submission" date="2023-07" db="EMBL/GenBank/DDBJ databases">
        <title>Conexibacter stalactiti sp. nov., isolated from stalactites in a lava cave and emended description of the genus Conexibacter.</title>
        <authorList>
            <person name="Lee S.D."/>
        </authorList>
    </citation>
    <scope>NUCLEOTIDE SEQUENCE [LARGE SCALE GENOMIC DNA]</scope>
    <source>
        <strain evidence="5">KCTC 39840</strain>
    </source>
</reference>
<evidence type="ECO:0000313" key="4">
    <source>
        <dbReference type="EMBL" id="MDW5593912.1"/>
    </source>
</evidence>
<protein>
    <submittedName>
        <fullName evidence="4">GNAT family N-acetyltransferase</fullName>
    </submittedName>
</protein>
<dbReference type="SUPFAM" id="SSF55729">
    <property type="entry name" value="Acyl-CoA N-acyltransferases (Nat)"/>
    <property type="match status" value="1"/>
</dbReference>
<dbReference type="Gene3D" id="3.40.630.30">
    <property type="match status" value="1"/>
</dbReference>
<accession>A0ABU4HKS2</accession>
<evidence type="ECO:0000256" key="3">
    <source>
        <dbReference type="ARBA" id="ARBA00023315"/>
    </source>
</evidence>
<comment type="caution">
    <text evidence="4">The sequence shown here is derived from an EMBL/GenBank/DDBJ whole genome shotgun (WGS) entry which is preliminary data.</text>
</comment>
<evidence type="ECO:0000256" key="2">
    <source>
        <dbReference type="ARBA" id="ARBA00022679"/>
    </source>
</evidence>
<evidence type="ECO:0000313" key="5">
    <source>
        <dbReference type="Proteomes" id="UP001284601"/>
    </source>
</evidence>
<sequence>MRHRLEPLTADHDLDAFDSGKPPLDEWLRRHARNAAGQGTRTYVLIHTQTNAVGGYFAIAPHLLAREEAPRRIGRGAPARIPAILLAKLALDQALHGRGLGSELLVHALTTIINAARTAGGRLIVVDAIDDHAAAFYRAHDFQPAPSDPQRLVMKLSTAARALGLPWP</sequence>
<keyword evidence="5" id="KW-1185">Reference proteome</keyword>
<reference evidence="4 5" key="2">
    <citation type="submission" date="2023-10" db="EMBL/GenBank/DDBJ databases">
        <authorList>
            <person name="Han X.F."/>
        </authorList>
    </citation>
    <scope>NUCLEOTIDE SEQUENCE [LARGE SCALE GENOMIC DNA]</scope>
    <source>
        <strain evidence="4 5">KCTC 39840</strain>
    </source>
</reference>
<organism evidence="4 5">
    <name type="scientific">Conexibacter stalactiti</name>
    <dbReference type="NCBI Taxonomy" id="1940611"/>
    <lineage>
        <taxon>Bacteria</taxon>
        <taxon>Bacillati</taxon>
        <taxon>Actinomycetota</taxon>
        <taxon>Thermoleophilia</taxon>
        <taxon>Solirubrobacterales</taxon>
        <taxon>Conexibacteraceae</taxon>
        <taxon>Conexibacter</taxon>
    </lineage>
</organism>
<gene>
    <name evidence="4" type="ORF">R7226_06175</name>
</gene>
<dbReference type="PANTHER" id="PTHR36449">
    <property type="entry name" value="ACETYLTRANSFERASE-RELATED"/>
    <property type="match status" value="1"/>
</dbReference>